<accession>A0A2S2PL86</accession>
<evidence type="ECO:0000313" key="1">
    <source>
        <dbReference type="EMBL" id="MBY30183.1"/>
    </source>
</evidence>
<organism evidence="1">
    <name type="scientific">Schizaphis graminum</name>
    <name type="common">Green bug aphid</name>
    <dbReference type="NCBI Taxonomy" id="13262"/>
    <lineage>
        <taxon>Eukaryota</taxon>
        <taxon>Metazoa</taxon>
        <taxon>Ecdysozoa</taxon>
        <taxon>Arthropoda</taxon>
        <taxon>Hexapoda</taxon>
        <taxon>Insecta</taxon>
        <taxon>Pterygota</taxon>
        <taxon>Neoptera</taxon>
        <taxon>Paraneoptera</taxon>
        <taxon>Hemiptera</taxon>
        <taxon>Sternorrhyncha</taxon>
        <taxon>Aphidomorpha</taxon>
        <taxon>Aphidoidea</taxon>
        <taxon>Aphididae</taxon>
        <taxon>Aphidini</taxon>
        <taxon>Schizaphis</taxon>
    </lineage>
</organism>
<protein>
    <submittedName>
        <fullName evidence="1">Uncharacterized protein</fullName>
    </submittedName>
</protein>
<sequence>MLLIRTVPATLRPPTSLPSFGRTCVRARVATAYHPSPHRCRRSTVFPTHLRPPMGRRRRFYDDGSPPPARRRHIVGEYCRPDSAPVLADGATRTRARPVRPPARRPQTRWMTASRRTEFQWFPNSRTLTVVVVMSDGGHCAPCVEYSTLEFNIIIIVVVVVVVVVV</sequence>
<reference evidence="1" key="1">
    <citation type="submission" date="2018-04" db="EMBL/GenBank/DDBJ databases">
        <title>Transcriptome of Schizaphis graminum biotype I.</title>
        <authorList>
            <person name="Scully E.D."/>
            <person name="Geib S.M."/>
            <person name="Palmer N.A."/>
            <person name="Koch K."/>
            <person name="Bradshaw J."/>
            <person name="Heng-Moss T."/>
            <person name="Sarath G."/>
        </authorList>
    </citation>
    <scope>NUCLEOTIDE SEQUENCE</scope>
</reference>
<dbReference type="AlphaFoldDB" id="A0A2S2PL86"/>
<gene>
    <name evidence="1" type="ORF">g.54754</name>
</gene>
<proteinExistence type="predicted"/>
<name>A0A2S2PL86_SCHGA</name>
<dbReference type="EMBL" id="GGMR01017564">
    <property type="protein sequence ID" value="MBY30183.1"/>
    <property type="molecule type" value="Transcribed_RNA"/>
</dbReference>